<evidence type="ECO:0000313" key="2">
    <source>
        <dbReference type="EMBL" id="MFD2937129.1"/>
    </source>
</evidence>
<name>A0ABW6ASV8_9BACT</name>
<proteinExistence type="predicted"/>
<dbReference type="EMBL" id="JBHUOM010000023">
    <property type="protein sequence ID" value="MFD2937129.1"/>
    <property type="molecule type" value="Genomic_DNA"/>
</dbReference>
<evidence type="ECO:0000256" key="1">
    <source>
        <dbReference type="SAM" id="SignalP"/>
    </source>
</evidence>
<comment type="caution">
    <text evidence="2">The sequence shown here is derived from an EMBL/GenBank/DDBJ whole genome shotgun (WGS) entry which is preliminary data.</text>
</comment>
<feature type="signal peptide" evidence="1">
    <location>
        <begin position="1"/>
        <end position="25"/>
    </location>
</feature>
<keyword evidence="3" id="KW-1185">Reference proteome</keyword>
<evidence type="ECO:0008006" key="4">
    <source>
        <dbReference type="Google" id="ProtNLM"/>
    </source>
</evidence>
<feature type="chain" id="PRO_5047345220" description="Glycine zipper family protein" evidence="1">
    <location>
        <begin position="26"/>
        <end position="183"/>
    </location>
</feature>
<keyword evidence="1" id="KW-0732">Signal</keyword>
<gene>
    <name evidence="2" type="ORF">ACFS25_25335</name>
</gene>
<dbReference type="Proteomes" id="UP001597512">
    <property type="component" value="Unassembled WGS sequence"/>
</dbReference>
<accession>A0ABW6ASV8</accession>
<reference evidence="3" key="1">
    <citation type="journal article" date="2019" name="Int. J. Syst. Evol. Microbiol.">
        <title>The Global Catalogue of Microorganisms (GCM) 10K type strain sequencing project: providing services to taxonomists for standard genome sequencing and annotation.</title>
        <authorList>
            <consortium name="The Broad Institute Genomics Platform"/>
            <consortium name="The Broad Institute Genome Sequencing Center for Infectious Disease"/>
            <person name="Wu L."/>
            <person name="Ma J."/>
        </authorList>
    </citation>
    <scope>NUCLEOTIDE SEQUENCE [LARGE SCALE GENOMIC DNA]</scope>
    <source>
        <strain evidence="3">KCTC 52490</strain>
    </source>
</reference>
<organism evidence="2 3">
    <name type="scientific">Spirosoma flavum</name>
    <dbReference type="NCBI Taxonomy" id="2048557"/>
    <lineage>
        <taxon>Bacteria</taxon>
        <taxon>Pseudomonadati</taxon>
        <taxon>Bacteroidota</taxon>
        <taxon>Cytophagia</taxon>
        <taxon>Cytophagales</taxon>
        <taxon>Cytophagaceae</taxon>
        <taxon>Spirosoma</taxon>
    </lineage>
</organism>
<sequence>MNQFLLRCLCLTMLLILSIAGTLFAQKPAIDAYRIKVVTTRGHRFRGVLDDINDTYLYIIHERNSPRQVETIPLDAIRKVVIRRNSKTTVNVTGAIVGGLIVSFLAEQSLQKNPTRSPVAHGVTLTFAAAGGAAGGLLLGSAIGNATSRVVRPYNNSNLLRQLEPYSMRYQQDLINRLPKNSQ</sequence>
<evidence type="ECO:0000313" key="3">
    <source>
        <dbReference type="Proteomes" id="UP001597512"/>
    </source>
</evidence>
<protein>
    <recommendedName>
        <fullName evidence="4">Glycine zipper family protein</fullName>
    </recommendedName>
</protein>
<dbReference type="RefSeq" id="WP_381506620.1">
    <property type="nucleotide sequence ID" value="NZ_JBHUOM010000023.1"/>
</dbReference>